<proteinExistence type="predicted"/>
<name>A0ABT1XPS6_9SPHN</name>
<dbReference type="EMBL" id="JANKHH010000004">
    <property type="protein sequence ID" value="MCR2833648.1"/>
    <property type="molecule type" value="Genomic_DNA"/>
</dbReference>
<evidence type="ECO:0000313" key="2">
    <source>
        <dbReference type="Proteomes" id="UP001206067"/>
    </source>
</evidence>
<comment type="caution">
    <text evidence="1">The sequence shown here is derived from an EMBL/GenBank/DDBJ whole genome shotgun (WGS) entry which is preliminary data.</text>
</comment>
<accession>A0ABT1XPS6</accession>
<organism evidence="1 2">
    <name type="scientific">Parerythrobacter lacustris</name>
    <dbReference type="NCBI Taxonomy" id="2969984"/>
    <lineage>
        <taxon>Bacteria</taxon>
        <taxon>Pseudomonadati</taxon>
        <taxon>Pseudomonadota</taxon>
        <taxon>Alphaproteobacteria</taxon>
        <taxon>Sphingomonadales</taxon>
        <taxon>Erythrobacteraceae</taxon>
        <taxon>Parerythrobacter</taxon>
    </lineage>
</organism>
<sequence>MLIRHCVDRGYRLHRDLGPGLLENVYESLLFEGLRRDGLAVLRQQSVPVSHDGIVIENGFRYDLLVEDKLLIEIKSTERHAAVHAKQVITYLRLLDLRIGLLMNFGMGTFKEGCQRLVNNYVKGQQ</sequence>
<dbReference type="RefSeq" id="WP_257595428.1">
    <property type="nucleotide sequence ID" value="NZ_JANKHH010000004.1"/>
</dbReference>
<dbReference type="Pfam" id="PF13366">
    <property type="entry name" value="PDDEXK_3"/>
    <property type="match status" value="1"/>
</dbReference>
<evidence type="ECO:0000313" key="1">
    <source>
        <dbReference type="EMBL" id="MCR2833648.1"/>
    </source>
</evidence>
<dbReference type="InterPro" id="IPR026350">
    <property type="entry name" value="GxxExxY"/>
</dbReference>
<dbReference type="NCBIfam" id="TIGR04256">
    <property type="entry name" value="GxxExxY"/>
    <property type="match status" value="1"/>
</dbReference>
<protein>
    <submittedName>
        <fullName evidence="1">GxxExxY protein</fullName>
    </submittedName>
</protein>
<reference evidence="1 2" key="1">
    <citation type="submission" date="2022-08" db="EMBL/GenBank/DDBJ databases">
        <title>Polyphasic taxonomy analysis of Qipengyuania sp.RS5-5.</title>
        <authorList>
            <person name="Xamxidin M."/>
            <person name="Wu M."/>
        </authorList>
    </citation>
    <scope>NUCLEOTIDE SEQUENCE [LARGE SCALE GENOMIC DNA]</scope>
    <source>
        <strain evidence="1 2">RS5-5</strain>
    </source>
</reference>
<keyword evidence="2" id="KW-1185">Reference proteome</keyword>
<gene>
    <name evidence="1" type="ORF">NSO95_06795</name>
</gene>
<dbReference type="Proteomes" id="UP001206067">
    <property type="component" value="Unassembled WGS sequence"/>
</dbReference>